<evidence type="ECO:0000313" key="2">
    <source>
        <dbReference type="EMBL" id="CAB4745833.1"/>
    </source>
</evidence>
<dbReference type="PROSITE" id="PS51459">
    <property type="entry name" value="FIDO"/>
    <property type="match status" value="1"/>
</dbReference>
<dbReference type="InterPro" id="IPR036597">
    <property type="entry name" value="Fido-like_dom_sf"/>
</dbReference>
<name>A0A6J6TGC6_9ZZZZ</name>
<reference evidence="2" key="1">
    <citation type="submission" date="2020-05" db="EMBL/GenBank/DDBJ databases">
        <authorList>
            <person name="Chiriac C."/>
            <person name="Salcher M."/>
            <person name="Ghai R."/>
            <person name="Kavagutti S V."/>
        </authorList>
    </citation>
    <scope>NUCLEOTIDE SEQUENCE</scope>
</reference>
<dbReference type="EMBL" id="CAEZYW010000155">
    <property type="protein sequence ID" value="CAB4745833.1"/>
    <property type="molecule type" value="Genomic_DNA"/>
</dbReference>
<evidence type="ECO:0000259" key="1">
    <source>
        <dbReference type="PROSITE" id="PS51459"/>
    </source>
</evidence>
<organism evidence="2">
    <name type="scientific">freshwater metagenome</name>
    <dbReference type="NCBI Taxonomy" id="449393"/>
    <lineage>
        <taxon>unclassified sequences</taxon>
        <taxon>metagenomes</taxon>
        <taxon>ecological metagenomes</taxon>
    </lineage>
</organism>
<dbReference type="InterPro" id="IPR040198">
    <property type="entry name" value="Fido_containing"/>
</dbReference>
<dbReference type="AlphaFoldDB" id="A0A6J6TGC6"/>
<dbReference type="SUPFAM" id="SSF140931">
    <property type="entry name" value="Fic-like"/>
    <property type="match status" value="1"/>
</dbReference>
<dbReference type="PANTHER" id="PTHR13504:SF38">
    <property type="entry name" value="FIDO DOMAIN-CONTAINING PROTEIN"/>
    <property type="match status" value="1"/>
</dbReference>
<dbReference type="PANTHER" id="PTHR13504">
    <property type="entry name" value="FIDO DOMAIN-CONTAINING PROTEIN DDB_G0283145"/>
    <property type="match status" value="1"/>
</dbReference>
<dbReference type="Gene3D" id="1.10.3290.10">
    <property type="entry name" value="Fido-like domain"/>
    <property type="match status" value="1"/>
</dbReference>
<sequence length="492" mass="53379">MAQQTYPALVFASEVDRRILSRAQAQGRLVRVASGIYSGDIGSTAESLSRRYLWPIVAHEIPGAVIVDRSARDGGLGGDGTLYVVADRSRPLVLPGVTVTPRRGAPALPGDMSLPDGIYVAGEARSLLENLTPSRRTAAGTRRTLTRTEVEEWIDALLASRGVEGINSLRDQARQLAPSLERERELAALDELIGAALSTRDASQLTSPALRSRAQGQPYDHDRLDAFARMATSLAAAAPDVLPLLPADQSRRALLPFYEAYFSNYIEGTEFTLDEAAEIVLENAASQQRPLDAHDVLGTYRITSDVDELRRTPQNGNELVELLKARHAVMLDARTDKLPGAFKQHPNQAGSTAFVAPDLVEGTLLQGFDQGASLTSPFARAVFLMFLVSEVHPFVDGNGRIARIMMNAELARANEVRIIIPTVYRLNYLAALKAATHTGNDGALIATLAFARRWTGRIDFSDRRTAEADLARTNALRDAQEAEGAGVRLVLP</sequence>
<proteinExistence type="predicted"/>
<dbReference type="InterPro" id="IPR003812">
    <property type="entry name" value="Fido"/>
</dbReference>
<feature type="domain" description="Fido" evidence="1">
    <location>
        <begin position="318"/>
        <end position="453"/>
    </location>
</feature>
<accession>A0A6J6TGC6</accession>
<dbReference type="Pfam" id="PF02661">
    <property type="entry name" value="Fic"/>
    <property type="match status" value="1"/>
</dbReference>
<gene>
    <name evidence="2" type="ORF">UFOPK2786_01030</name>
</gene>
<protein>
    <submittedName>
        <fullName evidence="2">Unannotated protein</fullName>
    </submittedName>
</protein>